<evidence type="ECO:0000256" key="1">
    <source>
        <dbReference type="ARBA" id="ARBA00004685"/>
    </source>
</evidence>
<proteinExistence type="inferred from homology"/>
<dbReference type="Gene3D" id="1.20.1440.110">
    <property type="entry name" value="acylaminoacyl peptidase"/>
    <property type="match status" value="1"/>
</dbReference>
<dbReference type="Gene3D" id="3.40.50.1820">
    <property type="entry name" value="alpha/beta hydrolase"/>
    <property type="match status" value="1"/>
</dbReference>
<gene>
    <name evidence="5" type="ORF">CGGC5_4938</name>
</gene>
<dbReference type="PANTHER" id="PTHR22946:SF13">
    <property type="entry name" value="ALPHA_BETA HYDROLASE PSOB"/>
    <property type="match status" value="1"/>
</dbReference>
<protein>
    <submittedName>
        <fullName evidence="5">Alpha beta hydrolase</fullName>
    </submittedName>
</protein>
<comment type="similarity">
    <text evidence="3">Belongs to the AB hydrolase superfamily. FUS2 hydrolase family.</text>
</comment>
<keyword evidence="2 5" id="KW-0378">Hydrolase</keyword>
<comment type="pathway">
    <text evidence="1">Mycotoxin biosynthesis.</text>
</comment>
<evidence type="ECO:0000256" key="2">
    <source>
        <dbReference type="ARBA" id="ARBA00022801"/>
    </source>
</evidence>
<dbReference type="InterPro" id="IPR000073">
    <property type="entry name" value="AB_hydrolase_1"/>
</dbReference>
<organism evidence="5">
    <name type="scientific">Colletotrichum fructicola (strain Nara gc5)</name>
    <name type="common">Anthracnose fungus</name>
    <name type="synonym">Colletotrichum gloeosporioides (strain Nara gc5)</name>
    <dbReference type="NCBI Taxonomy" id="1213859"/>
    <lineage>
        <taxon>Eukaryota</taxon>
        <taxon>Fungi</taxon>
        <taxon>Dikarya</taxon>
        <taxon>Ascomycota</taxon>
        <taxon>Pezizomycotina</taxon>
        <taxon>Sordariomycetes</taxon>
        <taxon>Hypocreomycetidae</taxon>
        <taxon>Glomerellales</taxon>
        <taxon>Glomerellaceae</taxon>
        <taxon>Colletotrichum</taxon>
        <taxon>Colletotrichum gloeosporioides species complex</taxon>
    </lineage>
</organism>
<sequence length="460" mass="50370">MSEDTQATVSGTEPLDTQLESSSAFKMYKFFRSDLYNFELTRLLGCTSTGGCDIAEFLEAVGKLKVHDPETWFTAWAEQSARTEEIAREAVQHGHRRAALGAFLRAANYARASGYMLTGSDARILQTAERSVALFKEACAYMEGQVVPVDIPYQHEARGEIWLPGYLYLPPGAKRLAGGKAPVLINCCGADSTQEELYFALPAAGLELGYAVLTFEGPGQGIMRQKHKTSLRPDFEAVISAILDHLEGAAKAHPEFGLDLKRIAIAGGSMGAYYSLRACTDRRIKACVAIDGFYSLWAVALDRMPGWYASLWLSGWLPEWAFDQSIHFGMAMDFSTRWEFGLGMAMMGTSTPGNTLRRFQQFSLDVPTADGRNVLDNIRCPVLLTGASRSLYASAQDGTVAVAQALKQVPEPSLEVWIPEDIGNGGMTGKVGAWALLAQKSFQFLDKHLEVKRAPCSQQS</sequence>
<dbReference type="SUPFAM" id="SSF53474">
    <property type="entry name" value="alpha/beta-Hydrolases"/>
    <property type="match status" value="1"/>
</dbReference>
<dbReference type="GO" id="GO:0016787">
    <property type="term" value="F:hydrolase activity"/>
    <property type="evidence" value="ECO:0007669"/>
    <property type="project" value="UniProtKB-KW"/>
</dbReference>
<dbReference type="InterPro" id="IPR050261">
    <property type="entry name" value="FrsA_esterase"/>
</dbReference>
<dbReference type="Pfam" id="PF12697">
    <property type="entry name" value="Abhydrolase_6"/>
    <property type="match status" value="1"/>
</dbReference>
<evidence type="ECO:0000313" key="5">
    <source>
        <dbReference type="EMBL" id="ELA35291.1"/>
    </source>
</evidence>
<accession>L2GAI0</accession>
<dbReference type="HOGENOM" id="CLU_034451_0_0_1"/>
<feature type="domain" description="AB hydrolase-1" evidence="4">
    <location>
        <begin position="203"/>
        <end position="416"/>
    </location>
</feature>
<evidence type="ECO:0000259" key="4">
    <source>
        <dbReference type="Pfam" id="PF12697"/>
    </source>
</evidence>
<evidence type="ECO:0000256" key="3">
    <source>
        <dbReference type="ARBA" id="ARBA00038115"/>
    </source>
</evidence>
<name>L2GAI0_COLFN</name>
<dbReference type="PANTHER" id="PTHR22946">
    <property type="entry name" value="DIENELACTONE HYDROLASE DOMAIN-CONTAINING PROTEIN-RELATED"/>
    <property type="match status" value="1"/>
</dbReference>
<reference evidence="5" key="1">
    <citation type="submission" date="2012-08" db="EMBL/GenBank/DDBJ databases">
        <title>Genome analysis of Colletotrichum orbiculare and Colletotrichum fructicola.</title>
        <authorList>
            <person name="Gan P.H.P."/>
            <person name="Ikeda K."/>
            <person name="Irieda H."/>
            <person name="Narusaka M."/>
            <person name="O'Connell R.J."/>
            <person name="Narusaka Y."/>
            <person name="Takano Y."/>
            <person name="Kubo Y."/>
            <person name="Shirasu K."/>
        </authorList>
    </citation>
    <scope>NUCLEOTIDE SEQUENCE</scope>
    <source>
        <strain evidence="5">Nara gc5</strain>
    </source>
</reference>
<dbReference type="AlphaFoldDB" id="L2GAI0"/>
<dbReference type="InterPro" id="IPR029058">
    <property type="entry name" value="AB_hydrolase_fold"/>
</dbReference>
<dbReference type="EMBL" id="KB020575">
    <property type="protein sequence ID" value="ELA35291.1"/>
    <property type="molecule type" value="Genomic_DNA"/>
</dbReference>
<dbReference type="STRING" id="1213859.L2GAI0"/>